<name>A0A9W6R325_9PSEU</name>
<dbReference type="Proteomes" id="UP001165136">
    <property type="component" value="Unassembled WGS sequence"/>
</dbReference>
<dbReference type="PANTHER" id="PTHR35007">
    <property type="entry name" value="INTEGRAL MEMBRANE PROTEIN-RELATED"/>
    <property type="match status" value="1"/>
</dbReference>
<evidence type="ECO:0000313" key="2">
    <source>
        <dbReference type="EMBL" id="GLY68614.1"/>
    </source>
</evidence>
<gene>
    <name evidence="2" type="ORF">Atai01_52330</name>
</gene>
<keyword evidence="3" id="KW-1185">Reference proteome</keyword>
<dbReference type="AlphaFoldDB" id="A0A9W6R325"/>
<organism evidence="2 3">
    <name type="scientific">Amycolatopsis taiwanensis</name>
    <dbReference type="NCBI Taxonomy" id="342230"/>
    <lineage>
        <taxon>Bacteria</taxon>
        <taxon>Bacillati</taxon>
        <taxon>Actinomycetota</taxon>
        <taxon>Actinomycetes</taxon>
        <taxon>Pseudonocardiales</taxon>
        <taxon>Pseudonocardiaceae</taxon>
        <taxon>Amycolatopsis</taxon>
    </lineage>
</organism>
<keyword evidence="1" id="KW-1133">Transmembrane helix</keyword>
<keyword evidence="1" id="KW-0812">Transmembrane</keyword>
<dbReference type="PANTHER" id="PTHR35007:SF4">
    <property type="entry name" value="CONSERVED TRANSMEMBRANE PROTEIN-RELATED"/>
    <property type="match status" value="1"/>
</dbReference>
<evidence type="ECO:0000313" key="3">
    <source>
        <dbReference type="Proteomes" id="UP001165136"/>
    </source>
</evidence>
<protein>
    <submittedName>
        <fullName evidence="2">Type II secretion system protein</fullName>
    </submittedName>
</protein>
<keyword evidence="1" id="KW-0472">Membrane</keyword>
<reference evidence="2" key="1">
    <citation type="submission" date="2023-03" db="EMBL/GenBank/DDBJ databases">
        <title>Amycolatopsis taiwanensis NBRC 103393.</title>
        <authorList>
            <person name="Ichikawa N."/>
            <person name="Sato H."/>
            <person name="Tonouchi N."/>
        </authorList>
    </citation>
    <scope>NUCLEOTIDE SEQUENCE</scope>
    <source>
        <strain evidence="2">NBRC 103393</strain>
    </source>
</reference>
<evidence type="ECO:0000256" key="1">
    <source>
        <dbReference type="SAM" id="Phobius"/>
    </source>
</evidence>
<accession>A0A9W6R325</accession>
<feature type="transmembrane region" description="Helical" evidence="1">
    <location>
        <begin position="198"/>
        <end position="215"/>
    </location>
</feature>
<proteinExistence type="predicted"/>
<sequence length="224" mass="22614">MRVRGKFLVGLVLLLAVPLLGPAVAVSAGLLCAAGYCHRRVSVRGKAEIAGAKDMAEAIRMMVAELRRGAPAALAAESAAADASGRAAAAMRTLAGTARLGADLPAGDPDARGPGHAGLATAWSLSRRHGLPLADLLDAVRRDILASARFAARIDATMSGPRASAVVLATLPALGLLLGEAVGAAPVHVLTGTSAGRSLLLVGALLILAGVAWSARLTRLRPPR</sequence>
<dbReference type="EMBL" id="BSTI01000012">
    <property type="protein sequence ID" value="GLY68614.1"/>
    <property type="molecule type" value="Genomic_DNA"/>
</dbReference>
<comment type="caution">
    <text evidence="2">The sequence shown here is derived from an EMBL/GenBank/DDBJ whole genome shotgun (WGS) entry which is preliminary data.</text>
</comment>